<dbReference type="EMBL" id="JAPOHD010000024">
    <property type="protein sequence ID" value="MCY1720950.1"/>
    <property type="molecule type" value="Genomic_DNA"/>
</dbReference>
<dbReference type="InterPro" id="IPR054593">
    <property type="entry name" value="Beta-mannosidase-like_N2"/>
</dbReference>
<organism evidence="4 5">
    <name type="scientific">Draconibacterium aestuarii</name>
    <dbReference type="NCBI Taxonomy" id="2998507"/>
    <lineage>
        <taxon>Bacteria</taxon>
        <taxon>Pseudomonadati</taxon>
        <taxon>Bacteroidota</taxon>
        <taxon>Bacteroidia</taxon>
        <taxon>Marinilabiliales</taxon>
        <taxon>Prolixibacteraceae</taxon>
        <taxon>Draconibacterium</taxon>
    </lineage>
</organism>
<evidence type="ECO:0000256" key="1">
    <source>
        <dbReference type="ARBA" id="ARBA00022729"/>
    </source>
</evidence>
<evidence type="ECO:0000313" key="5">
    <source>
        <dbReference type="Proteomes" id="UP001145087"/>
    </source>
</evidence>
<name>A0A9X3FDE4_9BACT</name>
<keyword evidence="2 4" id="KW-0378">Hydrolase</keyword>
<dbReference type="PANTHER" id="PTHR43817">
    <property type="entry name" value="GLYCOSYL HYDROLASE"/>
    <property type="match status" value="1"/>
</dbReference>
<gene>
    <name evidence="4" type="ORF">OU798_11400</name>
</gene>
<dbReference type="SUPFAM" id="SSF49785">
    <property type="entry name" value="Galactose-binding domain-like"/>
    <property type="match status" value="1"/>
</dbReference>
<dbReference type="PANTHER" id="PTHR43817:SF1">
    <property type="entry name" value="HYDROLASE, FAMILY 43, PUTATIVE (AFU_ORTHOLOGUE AFUA_3G01660)-RELATED"/>
    <property type="match status" value="1"/>
</dbReference>
<dbReference type="GO" id="GO:0004553">
    <property type="term" value="F:hydrolase activity, hydrolyzing O-glycosyl compounds"/>
    <property type="evidence" value="ECO:0007669"/>
    <property type="project" value="UniProtKB-ARBA"/>
</dbReference>
<dbReference type="NCBIfam" id="NF045579">
    <property type="entry name" value="rhamnoside_JR"/>
    <property type="match status" value="1"/>
</dbReference>
<proteinExistence type="predicted"/>
<accession>A0A9X3FDE4</accession>
<comment type="caution">
    <text evidence="4">The sequence shown here is derived from an EMBL/GenBank/DDBJ whole genome shotgun (WGS) entry which is preliminary data.</text>
</comment>
<feature type="domain" description="Beta-mannosidase-like galactose-binding" evidence="3">
    <location>
        <begin position="861"/>
        <end position="947"/>
    </location>
</feature>
<keyword evidence="5" id="KW-1185">Reference proteome</keyword>
<protein>
    <submittedName>
        <fullName evidence="4">Glycosyl hydrolase</fullName>
    </submittedName>
</protein>
<dbReference type="AlphaFoldDB" id="A0A9X3FDE4"/>
<reference evidence="4" key="1">
    <citation type="submission" date="2022-11" db="EMBL/GenBank/DDBJ databases">
        <title>Marilongibacter aestuarii gen. nov., sp. nov., isolated from tidal flat sediment.</title>
        <authorList>
            <person name="Jiayan W."/>
        </authorList>
    </citation>
    <scope>NUCLEOTIDE SEQUENCE</scope>
    <source>
        <strain evidence="4">Z1-6</strain>
    </source>
</reference>
<sequence length="995" mass="111452">MKIYFASIFVLFIVFSGVPVKGQKSDDYQSVKNNFLNPPQSARPKVYWWCLNGNIDTVRAKQELRAMKDAGITGFDLFEIGVPPSDTMIPGGPAFMSDKSLQLIKFAVDEAGKLGMTVGLNLASSWNAGGNWVKPEHGGKSLYSSKVNIKGNAQSQKIKLPFPEVSFPEESLIGGNGETLIPFRKDGRPEYYEEIAVLAIPAEIEEGRLDTTDIIDITPFFDPETDELNWNAPDGNWEICRYVCSNSGQQVVRPSPLSAGLTIDHFDSTAVETHLMYFINRLQPVLGDFRETALQSLYLASYEARGFVWTSTLPEEFKKVNGYNIQKFIPSFFNPELFKEETAEKIQTDFKKTLSELMINNLYKKSQEICNRYGLKINSEAGGPGYPLYNGPAEPLKAQGSIDIPRGEFWINHSRFYKDGNDSIDILRVVKEAAAASHIYEKGIVEEEAFTSFMHWQEGPFDMKPFGDRAFCEGMNRVVFHGFSHNISNSGFPGYVYNAGTHFNDKRAWWPNVKPFTDYVSRISAVFQETNFKADVVWYYGDKVPNSATSKNTHFKVGPGYDYEVINTEILLDKLSVKNGKLILSNGAEFSLLALEDEGNLNSNVLKKLDELAKQGAVIIGEKPGKVDGVVAKNENKILIDNLWDSASGLSQNNLSEKGKIYYGISSLQMLHILGIQPDIDYSGRNSDLIDFIHFNKNELDFYFIRNTQNEWLSRNINFRQKNKSPEIWDPVSGKILPVYIYNQEGEYVNLPLTLPPYGACLVVFRKSSLPPQFTGISETNPPLFEYTTNGINFLQEGSFILEGSKQSLSVQNNIETNTIDGPWDVEFTKGWGAPEKTTFPELISWTDSPNDGIKYYSGTATYKKSFHYEKNKKTGNESIYLDLGEISKVADVWLNGKHLGISWAKPHRFDVTNSLSQGKNTITVEVANVWSNRLTGDAVTGQKFTNTNINTTIVPAATLETGDQTRYPWAEVPLIKSGLLGPVTIQSISPVAIK</sequence>
<keyword evidence="1" id="KW-0732">Signal</keyword>
<evidence type="ECO:0000313" key="4">
    <source>
        <dbReference type="EMBL" id="MCY1720950.1"/>
    </source>
</evidence>
<evidence type="ECO:0000256" key="2">
    <source>
        <dbReference type="ARBA" id="ARBA00022801"/>
    </source>
</evidence>
<dbReference type="Pfam" id="PF22666">
    <property type="entry name" value="Glyco_hydro_2_N2"/>
    <property type="match status" value="1"/>
</dbReference>
<dbReference type="Pfam" id="PF17132">
    <property type="entry name" value="Glyco_hydro_106"/>
    <property type="match status" value="1"/>
</dbReference>
<dbReference type="RefSeq" id="WP_343333284.1">
    <property type="nucleotide sequence ID" value="NZ_JAPOHD010000024.1"/>
</dbReference>
<evidence type="ECO:0000259" key="3">
    <source>
        <dbReference type="Pfam" id="PF22666"/>
    </source>
</evidence>
<dbReference type="InterPro" id="IPR008979">
    <property type="entry name" value="Galactose-bd-like_sf"/>
</dbReference>
<dbReference type="Gene3D" id="2.60.120.260">
    <property type="entry name" value="Galactose-binding domain-like"/>
    <property type="match status" value="1"/>
</dbReference>
<dbReference type="Proteomes" id="UP001145087">
    <property type="component" value="Unassembled WGS sequence"/>
</dbReference>